<feature type="region of interest" description="Disordered" evidence="1">
    <location>
        <begin position="276"/>
        <end position="359"/>
    </location>
</feature>
<evidence type="ECO:0000313" key="5">
    <source>
        <dbReference type="EMBL" id="KAK9963981.1"/>
    </source>
</evidence>
<protein>
    <recommendedName>
        <fullName evidence="4">Fibronectin type-III domain-containing protein</fullName>
    </recommendedName>
</protein>
<evidence type="ECO:0000313" key="6">
    <source>
        <dbReference type="Proteomes" id="UP001479290"/>
    </source>
</evidence>
<keyword evidence="3" id="KW-0732">Signal</keyword>
<dbReference type="InterPro" id="IPR050650">
    <property type="entry name" value="Type-II_Cytokine-TF_Rcpt"/>
</dbReference>
<name>A0AAW1ZRN4_CULAL</name>
<keyword evidence="2" id="KW-0812">Transmembrane</keyword>
<keyword evidence="6" id="KW-1185">Reference proteome</keyword>
<dbReference type="GO" id="GO:0005886">
    <property type="term" value="C:plasma membrane"/>
    <property type="evidence" value="ECO:0007669"/>
    <property type="project" value="TreeGrafter"/>
</dbReference>
<dbReference type="PANTHER" id="PTHR20859">
    <property type="entry name" value="INTERFERON/INTERLEUKIN RECEPTOR"/>
    <property type="match status" value="1"/>
</dbReference>
<feature type="transmembrane region" description="Helical" evidence="2">
    <location>
        <begin position="230"/>
        <end position="253"/>
    </location>
</feature>
<dbReference type="InterPro" id="IPR013783">
    <property type="entry name" value="Ig-like_fold"/>
</dbReference>
<organism evidence="5 6">
    <name type="scientific">Culter alburnus</name>
    <name type="common">Topmouth culter</name>
    <dbReference type="NCBI Taxonomy" id="194366"/>
    <lineage>
        <taxon>Eukaryota</taxon>
        <taxon>Metazoa</taxon>
        <taxon>Chordata</taxon>
        <taxon>Craniata</taxon>
        <taxon>Vertebrata</taxon>
        <taxon>Euteleostomi</taxon>
        <taxon>Actinopterygii</taxon>
        <taxon>Neopterygii</taxon>
        <taxon>Teleostei</taxon>
        <taxon>Ostariophysi</taxon>
        <taxon>Cypriniformes</taxon>
        <taxon>Xenocyprididae</taxon>
        <taxon>Xenocypridinae</taxon>
        <taxon>Culter</taxon>
    </lineage>
</organism>
<evidence type="ECO:0000256" key="2">
    <source>
        <dbReference type="SAM" id="Phobius"/>
    </source>
</evidence>
<gene>
    <name evidence="5" type="ORF">ABG768_005192</name>
</gene>
<accession>A0AAW1ZRN4</accession>
<comment type="caution">
    <text evidence="5">The sequence shown here is derived from an EMBL/GenBank/DDBJ whole genome shotgun (WGS) entry which is preliminary data.</text>
</comment>
<evidence type="ECO:0000256" key="3">
    <source>
        <dbReference type="SAM" id="SignalP"/>
    </source>
</evidence>
<feature type="chain" id="PRO_5043598419" description="Fibronectin type-III domain-containing protein" evidence="3">
    <location>
        <begin position="23"/>
        <end position="381"/>
    </location>
</feature>
<proteinExistence type="predicted"/>
<keyword evidence="2" id="KW-1133">Transmembrane helix</keyword>
<sequence length="381" mass="42553">MPMDPIFQFGVFYALLCQCVFGSVPSATNISVVCHNFVNVLYWNYSHPAEQLKFSVLVRPYQSDSQTVDTSQTYLDISNYSKDAADDYFVAVTAHVGQEKSESASIQFTYSKDFYNENQHKYKCSMDFPAVNTSVHKDEIEVSFQHPSLIYEQDILYEEFIYKITHDQKKTSYSCFDDEDVCTAKIHLNQSVAGHCVELKFEGKIAAIPTNTYKNVCVPHQTPETDHTGLIAGLLGGGFVLLFITVGVVWVLCKKWNDWPKVPEVLRSIIPGQPPTALLPQSEQPAFSQPKCSGHQPLLNEDSNGSGGSTPDSPDKKVYEQKPDLVDTDPYEPKFPITEDSDGESTVIEPSGYNSPKNLEIEIEIGPEDYAEGYGPRPAVI</sequence>
<feature type="compositionally biased region" description="Polar residues" evidence="1">
    <location>
        <begin position="301"/>
        <end position="312"/>
    </location>
</feature>
<keyword evidence="2" id="KW-0472">Membrane</keyword>
<dbReference type="AlphaFoldDB" id="A0AAW1ZRN4"/>
<dbReference type="InterPro" id="IPR003961">
    <property type="entry name" value="FN3_dom"/>
</dbReference>
<dbReference type="SUPFAM" id="SSF49265">
    <property type="entry name" value="Fibronectin type III"/>
    <property type="match status" value="1"/>
</dbReference>
<dbReference type="GO" id="GO:0004896">
    <property type="term" value="F:cytokine receptor activity"/>
    <property type="evidence" value="ECO:0007669"/>
    <property type="project" value="TreeGrafter"/>
</dbReference>
<dbReference type="PANTHER" id="PTHR20859:SF87">
    <property type="entry name" value="CYTOKINE RECEPTOR FAMILY MEMBER B13-RELATED"/>
    <property type="match status" value="1"/>
</dbReference>
<evidence type="ECO:0000259" key="4">
    <source>
        <dbReference type="Pfam" id="PF01108"/>
    </source>
</evidence>
<feature type="domain" description="Fibronectin type-III" evidence="4">
    <location>
        <begin position="15"/>
        <end position="102"/>
    </location>
</feature>
<feature type="signal peptide" evidence="3">
    <location>
        <begin position="1"/>
        <end position="22"/>
    </location>
</feature>
<reference evidence="5 6" key="1">
    <citation type="submission" date="2024-05" db="EMBL/GenBank/DDBJ databases">
        <title>A high-quality chromosomal-level genome assembly of Topmouth culter (Culter alburnus).</title>
        <authorList>
            <person name="Zhao H."/>
        </authorList>
    </citation>
    <scope>NUCLEOTIDE SEQUENCE [LARGE SCALE GENOMIC DNA]</scope>
    <source>
        <strain evidence="5">CATC2023</strain>
        <tissue evidence="5">Muscle</tissue>
    </source>
</reference>
<feature type="compositionally biased region" description="Polar residues" evidence="1">
    <location>
        <begin position="279"/>
        <end position="291"/>
    </location>
</feature>
<dbReference type="Proteomes" id="UP001479290">
    <property type="component" value="Unassembled WGS sequence"/>
</dbReference>
<dbReference type="InterPro" id="IPR036116">
    <property type="entry name" value="FN3_sf"/>
</dbReference>
<evidence type="ECO:0000256" key="1">
    <source>
        <dbReference type="SAM" id="MobiDB-lite"/>
    </source>
</evidence>
<dbReference type="Gene3D" id="2.60.40.10">
    <property type="entry name" value="Immunoglobulins"/>
    <property type="match status" value="1"/>
</dbReference>
<dbReference type="EMBL" id="JAWDJR010000013">
    <property type="protein sequence ID" value="KAK9963981.1"/>
    <property type="molecule type" value="Genomic_DNA"/>
</dbReference>
<dbReference type="Pfam" id="PF01108">
    <property type="entry name" value="Tissue_fac"/>
    <property type="match status" value="1"/>
</dbReference>
<feature type="compositionally biased region" description="Basic and acidic residues" evidence="1">
    <location>
        <begin position="313"/>
        <end position="325"/>
    </location>
</feature>